<protein>
    <submittedName>
        <fullName evidence="5">MarR family transcriptional regulator</fullName>
    </submittedName>
</protein>
<comment type="caution">
    <text evidence="5">The sequence shown here is derived from an EMBL/GenBank/DDBJ whole genome shotgun (WGS) entry which is preliminary data.</text>
</comment>
<dbReference type="Proteomes" id="UP001282284">
    <property type="component" value="Unassembled WGS sequence"/>
</dbReference>
<name>A0ABU4G740_9BACL</name>
<evidence type="ECO:0000313" key="6">
    <source>
        <dbReference type="Proteomes" id="UP001282284"/>
    </source>
</evidence>
<evidence type="ECO:0000256" key="1">
    <source>
        <dbReference type="ARBA" id="ARBA00023015"/>
    </source>
</evidence>
<evidence type="ECO:0000256" key="2">
    <source>
        <dbReference type="ARBA" id="ARBA00023125"/>
    </source>
</evidence>
<sequence>MLNPIIHELFQKYRLLTKEVNSVLKKHDLFAAQWSVIYCIDLHTEMTLTQIWKYLNVEAPTITRTVNRLEEMGWLVTREGKDRREKIVRLSEEAIQKLPHIKETIIQFESDCLNRLTREEENQLILLLRKIDGKEVLVRDK</sequence>
<dbReference type="EMBL" id="JAUBDI010000004">
    <property type="protein sequence ID" value="MDW0112798.1"/>
    <property type="molecule type" value="Genomic_DNA"/>
</dbReference>
<dbReference type="PROSITE" id="PS50995">
    <property type="entry name" value="HTH_MARR_2"/>
    <property type="match status" value="1"/>
</dbReference>
<dbReference type="SMART" id="SM00347">
    <property type="entry name" value="HTH_MARR"/>
    <property type="match status" value="1"/>
</dbReference>
<dbReference type="PANTHER" id="PTHR42756">
    <property type="entry name" value="TRANSCRIPTIONAL REGULATOR, MARR"/>
    <property type="match status" value="1"/>
</dbReference>
<keyword evidence="1" id="KW-0805">Transcription regulation</keyword>
<keyword evidence="2" id="KW-0238">DNA-binding</keyword>
<dbReference type="InterPro" id="IPR036388">
    <property type="entry name" value="WH-like_DNA-bd_sf"/>
</dbReference>
<keyword evidence="3" id="KW-0804">Transcription</keyword>
<dbReference type="RefSeq" id="WP_317942724.1">
    <property type="nucleotide sequence ID" value="NZ_JAUBDI010000004.1"/>
</dbReference>
<reference evidence="5 6" key="1">
    <citation type="submission" date="2023-06" db="EMBL/GenBank/DDBJ databases">
        <title>Sporosarcina sp. nov., isolated from Korean traditional fermented seafood 'Jeotgal'.</title>
        <authorList>
            <person name="Yang A.I."/>
            <person name="Shin N.-R."/>
        </authorList>
    </citation>
    <scope>NUCLEOTIDE SEQUENCE [LARGE SCALE GENOMIC DNA]</scope>
    <source>
        <strain evidence="5 6">KCTC13119</strain>
    </source>
</reference>
<evidence type="ECO:0000313" key="5">
    <source>
        <dbReference type="EMBL" id="MDW0112798.1"/>
    </source>
</evidence>
<evidence type="ECO:0000256" key="3">
    <source>
        <dbReference type="ARBA" id="ARBA00023163"/>
    </source>
</evidence>
<dbReference type="PRINTS" id="PR00598">
    <property type="entry name" value="HTHMARR"/>
</dbReference>
<keyword evidence="6" id="KW-1185">Reference proteome</keyword>
<organism evidence="5 6">
    <name type="scientific">Sporosarcina saromensis</name>
    <dbReference type="NCBI Taxonomy" id="359365"/>
    <lineage>
        <taxon>Bacteria</taxon>
        <taxon>Bacillati</taxon>
        <taxon>Bacillota</taxon>
        <taxon>Bacilli</taxon>
        <taxon>Bacillales</taxon>
        <taxon>Caryophanaceae</taxon>
        <taxon>Sporosarcina</taxon>
    </lineage>
</organism>
<accession>A0ABU4G740</accession>
<dbReference type="InterPro" id="IPR036390">
    <property type="entry name" value="WH_DNA-bd_sf"/>
</dbReference>
<dbReference type="InterPro" id="IPR000835">
    <property type="entry name" value="HTH_MarR-typ"/>
</dbReference>
<dbReference type="PANTHER" id="PTHR42756:SF1">
    <property type="entry name" value="TRANSCRIPTIONAL REPRESSOR OF EMRAB OPERON"/>
    <property type="match status" value="1"/>
</dbReference>
<dbReference type="Pfam" id="PF01047">
    <property type="entry name" value="MarR"/>
    <property type="match status" value="1"/>
</dbReference>
<gene>
    <name evidence="5" type="ORF">QT711_06340</name>
</gene>
<dbReference type="SUPFAM" id="SSF46785">
    <property type="entry name" value="Winged helix' DNA-binding domain"/>
    <property type="match status" value="1"/>
</dbReference>
<dbReference type="Gene3D" id="1.10.10.10">
    <property type="entry name" value="Winged helix-like DNA-binding domain superfamily/Winged helix DNA-binding domain"/>
    <property type="match status" value="1"/>
</dbReference>
<proteinExistence type="predicted"/>
<feature type="domain" description="HTH marR-type" evidence="4">
    <location>
        <begin position="2"/>
        <end position="133"/>
    </location>
</feature>
<evidence type="ECO:0000259" key="4">
    <source>
        <dbReference type="PROSITE" id="PS50995"/>
    </source>
</evidence>